<evidence type="ECO:0000313" key="2">
    <source>
        <dbReference type="EMBL" id="EEN83147.1"/>
    </source>
</evidence>
<keyword evidence="1" id="KW-1133">Transmembrane helix</keyword>
<comment type="caution">
    <text evidence="2">The sequence shown here is derived from an EMBL/GenBank/DDBJ whole genome shotgun (WGS) entry which is preliminary data.</text>
</comment>
<reference evidence="2 3" key="1">
    <citation type="submission" date="2009-04" db="EMBL/GenBank/DDBJ databases">
        <authorList>
            <person name="Sebastian Y."/>
            <person name="Madupu R."/>
            <person name="Durkin A.S."/>
            <person name="Torralba M."/>
            <person name="Methe B."/>
            <person name="Sutton G.G."/>
            <person name="Strausberg R.L."/>
            <person name="Nelson K.E."/>
        </authorList>
    </citation>
    <scope>NUCLEOTIDE SEQUENCE [LARGE SCALE GENOMIC DNA]</scope>
    <source>
        <strain evidence="3">ATCC 35406 / BCRC 14492 / JCM 8526 / NCTC 13058 / HG 370</strain>
    </source>
</reference>
<accession>C3J9I5</accession>
<dbReference type="AlphaFoldDB" id="C3J9I5"/>
<dbReference type="STRING" id="553175.POREN0001_0736"/>
<sequence length="45" mass="5133">MESQGESLFGNQVVMLSLSALFFFFSHPKMGWHFALKIKESRAVV</sequence>
<keyword evidence="1" id="KW-0812">Transmembrane</keyword>
<feature type="transmembrane region" description="Helical" evidence="1">
    <location>
        <begin position="12"/>
        <end position="32"/>
    </location>
</feature>
<proteinExistence type="predicted"/>
<keyword evidence="1" id="KW-0472">Membrane</keyword>
<evidence type="ECO:0000313" key="3">
    <source>
        <dbReference type="Proteomes" id="UP000004295"/>
    </source>
</evidence>
<dbReference type="Proteomes" id="UP000004295">
    <property type="component" value="Unassembled WGS sequence"/>
</dbReference>
<gene>
    <name evidence="2" type="ORF">POREN0001_0736</name>
</gene>
<protein>
    <submittedName>
        <fullName evidence="2">Uncharacterized protein</fullName>
    </submittedName>
</protein>
<name>C3J9I5_POREA</name>
<organism evidence="2 3">
    <name type="scientific">Porphyromonas endodontalis (strain ATCC 35406 / DSM 24491 / JCM 8526 / CCUG 16442 / BCRC 14492 / NCTC 13058 / HG 370)</name>
    <name type="common">Bacteroides endodontalis</name>
    <dbReference type="NCBI Taxonomy" id="553175"/>
    <lineage>
        <taxon>Bacteria</taxon>
        <taxon>Pseudomonadati</taxon>
        <taxon>Bacteroidota</taxon>
        <taxon>Bacteroidia</taxon>
        <taxon>Bacteroidales</taxon>
        <taxon>Porphyromonadaceae</taxon>
        <taxon>Porphyromonas</taxon>
    </lineage>
</organism>
<evidence type="ECO:0000256" key="1">
    <source>
        <dbReference type="SAM" id="Phobius"/>
    </source>
</evidence>
<keyword evidence="3" id="KW-1185">Reference proteome</keyword>
<dbReference type="EMBL" id="ACNN01000014">
    <property type="protein sequence ID" value="EEN83147.1"/>
    <property type="molecule type" value="Genomic_DNA"/>
</dbReference>